<proteinExistence type="predicted"/>
<organism evidence="1">
    <name type="scientific">marine metagenome</name>
    <dbReference type="NCBI Taxonomy" id="408172"/>
    <lineage>
        <taxon>unclassified sequences</taxon>
        <taxon>metagenomes</taxon>
        <taxon>ecological metagenomes</taxon>
    </lineage>
</organism>
<dbReference type="AlphaFoldDB" id="A0A382SLP1"/>
<name>A0A382SLP1_9ZZZZ</name>
<protein>
    <submittedName>
        <fullName evidence="1">Uncharacterized protein</fullName>
    </submittedName>
</protein>
<dbReference type="EMBL" id="UINC01129440">
    <property type="protein sequence ID" value="SVD09831.1"/>
    <property type="molecule type" value="Genomic_DNA"/>
</dbReference>
<accession>A0A382SLP1</accession>
<reference evidence="1" key="1">
    <citation type="submission" date="2018-05" db="EMBL/GenBank/DDBJ databases">
        <authorList>
            <person name="Lanie J.A."/>
            <person name="Ng W.-L."/>
            <person name="Kazmierczak K.M."/>
            <person name="Andrzejewski T.M."/>
            <person name="Davidsen T.M."/>
            <person name="Wayne K.J."/>
            <person name="Tettelin H."/>
            <person name="Glass J.I."/>
            <person name="Rusch D."/>
            <person name="Podicherti R."/>
            <person name="Tsui H.-C.T."/>
            <person name="Winkler M.E."/>
        </authorList>
    </citation>
    <scope>NUCLEOTIDE SEQUENCE</scope>
</reference>
<gene>
    <name evidence="1" type="ORF">METZ01_LOCUS362685</name>
</gene>
<sequence length="39" mass="4861">MIEENITREELDEDTINYFYEQFKTRGCEGHSEWSERFQ</sequence>
<evidence type="ECO:0000313" key="1">
    <source>
        <dbReference type="EMBL" id="SVD09831.1"/>
    </source>
</evidence>
<feature type="non-terminal residue" evidence="1">
    <location>
        <position position="39"/>
    </location>
</feature>